<reference evidence="1 2" key="1">
    <citation type="journal article" date="2009" name="Stand. Genomic Sci.">
        <title>Complete genome sequence of Desulfotomaculum acetoxidans type strain (5575).</title>
        <authorList>
            <person name="Spring S."/>
            <person name="Lapidus A."/>
            <person name="Schroder M."/>
            <person name="Gleim D."/>
            <person name="Sims D."/>
            <person name="Meincke L."/>
            <person name="Glavina Del Rio T."/>
            <person name="Tice H."/>
            <person name="Copeland A."/>
            <person name="Cheng J.F."/>
            <person name="Lucas S."/>
            <person name="Chen F."/>
            <person name="Nolan M."/>
            <person name="Bruce D."/>
            <person name="Goodwin L."/>
            <person name="Pitluck S."/>
            <person name="Ivanova N."/>
            <person name="Mavromatis K."/>
            <person name="Mikhailova N."/>
            <person name="Pati A."/>
            <person name="Chen A."/>
            <person name="Palaniappan K."/>
            <person name="Land M."/>
            <person name="Hauser L."/>
            <person name="Chang Y.J."/>
            <person name="Jeffries C.D."/>
            <person name="Chain P."/>
            <person name="Saunders E."/>
            <person name="Brettin T."/>
            <person name="Detter J.C."/>
            <person name="Goker M."/>
            <person name="Bristow J."/>
            <person name="Eisen J.A."/>
            <person name="Markowitz V."/>
            <person name="Hugenholtz P."/>
            <person name="Kyrpides N.C."/>
            <person name="Klenk H.P."/>
            <person name="Han C."/>
        </authorList>
    </citation>
    <scope>NUCLEOTIDE SEQUENCE [LARGE SCALE GENOMIC DNA]</scope>
    <source>
        <strain evidence="2">ATCC 49208 / DSM 771 / VKM B-1644</strain>
    </source>
</reference>
<dbReference type="AlphaFoldDB" id="C8W319"/>
<keyword evidence="2" id="KW-1185">Reference proteome</keyword>
<dbReference type="GO" id="GO:0030435">
    <property type="term" value="P:sporulation resulting in formation of a cellular spore"/>
    <property type="evidence" value="ECO:0007669"/>
    <property type="project" value="InterPro"/>
</dbReference>
<accession>C8W319</accession>
<dbReference type="eggNOG" id="ENOG5032YWW">
    <property type="taxonomic scope" value="Bacteria"/>
</dbReference>
<proteinExistence type="predicted"/>
<organism evidence="1 2">
    <name type="scientific">Desulfofarcimen acetoxidans (strain ATCC 49208 / DSM 771 / KCTC 5769 / VKM B-1644 / 5575)</name>
    <name type="common">Desulfotomaculum acetoxidans</name>
    <dbReference type="NCBI Taxonomy" id="485916"/>
    <lineage>
        <taxon>Bacteria</taxon>
        <taxon>Bacillati</taxon>
        <taxon>Bacillota</taxon>
        <taxon>Clostridia</taxon>
        <taxon>Eubacteriales</taxon>
        <taxon>Peptococcaceae</taxon>
        <taxon>Desulfofarcimen</taxon>
    </lineage>
</organism>
<dbReference type="OrthoDB" id="9795125at2"/>
<dbReference type="EMBL" id="CP001720">
    <property type="protein sequence ID" value="ACV61175.1"/>
    <property type="molecule type" value="Genomic_DNA"/>
</dbReference>
<dbReference type="RefSeq" id="WP_015755896.1">
    <property type="nucleotide sequence ID" value="NC_013216.1"/>
</dbReference>
<evidence type="ECO:0000313" key="2">
    <source>
        <dbReference type="Proteomes" id="UP000002217"/>
    </source>
</evidence>
<name>C8W319_DESAS</name>
<protein>
    <submittedName>
        <fullName evidence="1">Sporulation protein YabP</fullName>
    </submittedName>
</protein>
<dbReference type="KEGG" id="dae:Dtox_0222"/>
<dbReference type="Proteomes" id="UP000002217">
    <property type="component" value="Chromosome"/>
</dbReference>
<evidence type="ECO:0000313" key="1">
    <source>
        <dbReference type="EMBL" id="ACV61175.1"/>
    </source>
</evidence>
<dbReference type="PIRSF" id="PIRSF011576">
    <property type="entry name" value="YabP"/>
    <property type="match status" value="1"/>
</dbReference>
<dbReference type="Gene3D" id="2.60.40.2000">
    <property type="match status" value="1"/>
</dbReference>
<dbReference type="InterPro" id="IPR022476">
    <property type="entry name" value="Spore_YabP/YqfC"/>
</dbReference>
<dbReference type="STRING" id="485916.Dtox_0222"/>
<dbReference type="NCBIfam" id="TIGR02892">
    <property type="entry name" value="spore_yabP"/>
    <property type="match status" value="1"/>
</dbReference>
<dbReference type="Pfam" id="PF07873">
    <property type="entry name" value="YabP"/>
    <property type="match status" value="1"/>
</dbReference>
<sequence>MEKQAKNKMILTDRKHLVLEGVQQVGSFDEKAISLDTNLGFLQLKGEDLHITHLNLDEGNLIVEGFISSIEFLEVRSAKGKGKGVLSRLLK</sequence>
<dbReference type="InterPro" id="IPR038705">
    <property type="entry name" value="YabP_sf"/>
</dbReference>
<dbReference type="InterPro" id="IPR012504">
    <property type="entry name" value="Spore_YabP"/>
</dbReference>
<dbReference type="HOGENOM" id="CLU_168343_2_0_9"/>
<gene>
    <name evidence="1" type="ordered locus">Dtox_0222</name>
</gene>